<protein>
    <submittedName>
        <fullName evidence="2">Uncharacterized protein</fullName>
    </submittedName>
</protein>
<feature type="transmembrane region" description="Helical" evidence="1">
    <location>
        <begin position="37"/>
        <end position="55"/>
    </location>
</feature>
<dbReference type="AlphaFoldDB" id="A0A0A8YSA6"/>
<keyword evidence="1" id="KW-0812">Transmembrane</keyword>
<name>A0A0A8YSA6_ARUDO</name>
<reference evidence="2" key="1">
    <citation type="submission" date="2014-09" db="EMBL/GenBank/DDBJ databases">
        <authorList>
            <person name="Magalhaes I.L.F."/>
            <person name="Oliveira U."/>
            <person name="Santos F.R."/>
            <person name="Vidigal T.H.D.A."/>
            <person name="Brescovit A.D."/>
            <person name="Santos A.J."/>
        </authorList>
    </citation>
    <scope>NUCLEOTIDE SEQUENCE</scope>
    <source>
        <tissue evidence="2">Shoot tissue taken approximately 20 cm above the soil surface</tissue>
    </source>
</reference>
<accession>A0A0A8YSA6</accession>
<organism evidence="2">
    <name type="scientific">Arundo donax</name>
    <name type="common">Giant reed</name>
    <name type="synonym">Donax arundinaceus</name>
    <dbReference type="NCBI Taxonomy" id="35708"/>
    <lineage>
        <taxon>Eukaryota</taxon>
        <taxon>Viridiplantae</taxon>
        <taxon>Streptophyta</taxon>
        <taxon>Embryophyta</taxon>
        <taxon>Tracheophyta</taxon>
        <taxon>Spermatophyta</taxon>
        <taxon>Magnoliopsida</taxon>
        <taxon>Liliopsida</taxon>
        <taxon>Poales</taxon>
        <taxon>Poaceae</taxon>
        <taxon>PACMAD clade</taxon>
        <taxon>Arundinoideae</taxon>
        <taxon>Arundineae</taxon>
        <taxon>Arundo</taxon>
    </lineage>
</organism>
<dbReference type="EMBL" id="GBRH01268061">
    <property type="protein sequence ID" value="JAD29834.1"/>
    <property type="molecule type" value="Transcribed_RNA"/>
</dbReference>
<evidence type="ECO:0000256" key="1">
    <source>
        <dbReference type="SAM" id="Phobius"/>
    </source>
</evidence>
<keyword evidence="1" id="KW-1133">Transmembrane helix</keyword>
<proteinExistence type="predicted"/>
<evidence type="ECO:0000313" key="2">
    <source>
        <dbReference type="EMBL" id="JAD29834.1"/>
    </source>
</evidence>
<reference evidence="2" key="2">
    <citation type="journal article" date="2015" name="Data Brief">
        <title>Shoot transcriptome of the giant reed, Arundo donax.</title>
        <authorList>
            <person name="Barrero R.A."/>
            <person name="Guerrero F.D."/>
            <person name="Moolhuijzen P."/>
            <person name="Goolsby J.A."/>
            <person name="Tidwell J."/>
            <person name="Bellgard S.E."/>
            <person name="Bellgard M.I."/>
        </authorList>
    </citation>
    <scope>NUCLEOTIDE SEQUENCE</scope>
    <source>
        <tissue evidence="2">Shoot tissue taken approximately 20 cm above the soil surface</tissue>
    </source>
</reference>
<keyword evidence="1" id="KW-0472">Membrane</keyword>
<sequence length="58" mass="6740">MRRLITPRPPFCFGRHTFFHATSGLFLAFTSDPRHRQFLLALSMFSITVTGIFKVHMV</sequence>